<evidence type="ECO:0000313" key="2">
    <source>
        <dbReference type="Proteomes" id="UP000507470"/>
    </source>
</evidence>
<accession>A0A6J8AM58</accession>
<dbReference type="Proteomes" id="UP000507470">
    <property type="component" value="Unassembled WGS sequence"/>
</dbReference>
<reference evidence="1 2" key="1">
    <citation type="submission" date="2020-06" db="EMBL/GenBank/DDBJ databases">
        <authorList>
            <person name="Li R."/>
            <person name="Bekaert M."/>
        </authorList>
    </citation>
    <scope>NUCLEOTIDE SEQUENCE [LARGE SCALE GENOMIC DNA]</scope>
    <source>
        <strain evidence="2">wild</strain>
    </source>
</reference>
<evidence type="ECO:0000313" key="1">
    <source>
        <dbReference type="EMBL" id="CAC5369804.1"/>
    </source>
</evidence>
<dbReference type="EMBL" id="CACVKT020001615">
    <property type="protein sequence ID" value="CAC5369804.1"/>
    <property type="molecule type" value="Genomic_DNA"/>
</dbReference>
<dbReference type="AlphaFoldDB" id="A0A6J8AM58"/>
<protein>
    <submittedName>
        <fullName evidence="1">Uncharacterized protein</fullName>
    </submittedName>
</protein>
<name>A0A6J8AM58_MYTCO</name>
<organism evidence="1 2">
    <name type="scientific">Mytilus coruscus</name>
    <name type="common">Sea mussel</name>
    <dbReference type="NCBI Taxonomy" id="42192"/>
    <lineage>
        <taxon>Eukaryota</taxon>
        <taxon>Metazoa</taxon>
        <taxon>Spiralia</taxon>
        <taxon>Lophotrochozoa</taxon>
        <taxon>Mollusca</taxon>
        <taxon>Bivalvia</taxon>
        <taxon>Autobranchia</taxon>
        <taxon>Pteriomorphia</taxon>
        <taxon>Mytilida</taxon>
        <taxon>Mytiloidea</taxon>
        <taxon>Mytilidae</taxon>
        <taxon>Mytilinae</taxon>
        <taxon>Mytilus</taxon>
    </lineage>
</organism>
<sequence length="220" mass="25968">MDPDDDPYQLLFQENMDEYTSDDDNEIANFYLQTSPSINYYTFQQTSPQNNEQQPHPSQTINPGPSNLVPTAYISDIDFLDDDFELEVQSQDSQLNRILQEIDDDLKDESTTDFNPLNSINPLTNIQTDQTINKQNLADIPTSIPTMQNNFKSRFIINNKEERKSFLDDRENQNTKRKMMYSVITFKQFLNDIKSETRDIYTIRHIFARIFHWNQETNKK</sequence>
<proteinExistence type="predicted"/>
<gene>
    <name evidence="1" type="ORF">MCOR_8861</name>
</gene>
<keyword evidence="2" id="KW-1185">Reference proteome</keyword>
<dbReference type="OrthoDB" id="5957988at2759"/>